<dbReference type="STRING" id="416450.A0A1V6PYZ7"/>
<dbReference type="PANTHER" id="PTHR42813:SF2">
    <property type="entry name" value="DEHYDROGENASE, ZINC-CONTAINING, PUTATIVE (AFU_ORTHOLOGUE AFUA_2G02810)-RELATED"/>
    <property type="match status" value="1"/>
</dbReference>
<dbReference type="InterPro" id="IPR036291">
    <property type="entry name" value="NAD(P)-bd_dom_sf"/>
</dbReference>
<evidence type="ECO:0000256" key="1">
    <source>
        <dbReference type="ARBA" id="ARBA00001947"/>
    </source>
</evidence>
<evidence type="ECO:0000256" key="2">
    <source>
        <dbReference type="ARBA" id="ARBA00022723"/>
    </source>
</evidence>
<evidence type="ECO:0008006" key="6">
    <source>
        <dbReference type="Google" id="ProtNLM"/>
    </source>
</evidence>
<proteinExistence type="predicted"/>
<dbReference type="GO" id="GO:0046872">
    <property type="term" value="F:metal ion binding"/>
    <property type="evidence" value="ECO:0007669"/>
    <property type="project" value="UniProtKB-KW"/>
</dbReference>
<dbReference type="SUPFAM" id="SSF51735">
    <property type="entry name" value="NAD(P)-binding Rossmann-fold domains"/>
    <property type="match status" value="1"/>
</dbReference>
<organism evidence="4 5">
    <name type="scientific">Penicillium antarcticum</name>
    <dbReference type="NCBI Taxonomy" id="416450"/>
    <lineage>
        <taxon>Eukaryota</taxon>
        <taxon>Fungi</taxon>
        <taxon>Dikarya</taxon>
        <taxon>Ascomycota</taxon>
        <taxon>Pezizomycotina</taxon>
        <taxon>Eurotiomycetes</taxon>
        <taxon>Eurotiomycetidae</taxon>
        <taxon>Eurotiales</taxon>
        <taxon>Aspergillaceae</taxon>
        <taxon>Penicillium</taxon>
    </lineage>
</organism>
<dbReference type="InterPro" id="IPR011032">
    <property type="entry name" value="GroES-like_sf"/>
</dbReference>
<keyword evidence="2" id="KW-0479">Metal-binding</keyword>
<keyword evidence="5" id="KW-1185">Reference proteome</keyword>
<keyword evidence="3" id="KW-0862">Zinc</keyword>
<comment type="caution">
    <text evidence="4">The sequence shown here is derived from an EMBL/GenBank/DDBJ whole genome shotgun (WGS) entry which is preliminary data.</text>
</comment>
<dbReference type="EMBL" id="MDYN01000024">
    <property type="protein sequence ID" value="OQD81942.1"/>
    <property type="molecule type" value="Genomic_DNA"/>
</dbReference>
<dbReference type="SUPFAM" id="SSF50129">
    <property type="entry name" value="GroES-like"/>
    <property type="match status" value="1"/>
</dbReference>
<gene>
    <name evidence="4" type="ORF">PENANT_c024G04261</name>
</gene>
<evidence type="ECO:0000313" key="5">
    <source>
        <dbReference type="Proteomes" id="UP000191672"/>
    </source>
</evidence>
<comment type="cofactor">
    <cofactor evidence="1">
        <name>Zn(2+)</name>
        <dbReference type="ChEBI" id="CHEBI:29105"/>
    </cofactor>
</comment>
<dbReference type="AlphaFoldDB" id="A0A1V6PYZ7"/>
<protein>
    <recommendedName>
        <fullName evidence="6">Alcohol dehydrogenase-like C-terminal domain-containing protein</fullName>
    </recommendedName>
</protein>
<dbReference type="PANTHER" id="PTHR42813">
    <property type="entry name" value="ZINC-TYPE ALCOHOL DEHYDROGENASE-LIKE"/>
    <property type="match status" value="1"/>
</dbReference>
<dbReference type="Gene3D" id="3.90.180.10">
    <property type="entry name" value="Medium-chain alcohol dehydrogenases, catalytic domain"/>
    <property type="match status" value="1"/>
</dbReference>
<dbReference type="Proteomes" id="UP000191672">
    <property type="component" value="Unassembled WGS sequence"/>
</dbReference>
<dbReference type="Gene3D" id="3.40.50.720">
    <property type="entry name" value="NAD(P)-binding Rossmann-like Domain"/>
    <property type="match status" value="1"/>
</dbReference>
<accession>A0A1V6PYZ7</accession>
<evidence type="ECO:0000313" key="4">
    <source>
        <dbReference type="EMBL" id="OQD81942.1"/>
    </source>
</evidence>
<name>A0A1V6PYZ7_9EURO</name>
<reference evidence="5" key="1">
    <citation type="journal article" date="2017" name="Nat. Microbiol.">
        <title>Global analysis of biosynthetic gene clusters reveals vast potential of secondary metabolite production in Penicillium species.</title>
        <authorList>
            <person name="Nielsen J.C."/>
            <person name="Grijseels S."/>
            <person name="Prigent S."/>
            <person name="Ji B."/>
            <person name="Dainat J."/>
            <person name="Nielsen K.F."/>
            <person name="Frisvad J.C."/>
            <person name="Workman M."/>
            <person name="Nielsen J."/>
        </authorList>
    </citation>
    <scope>NUCLEOTIDE SEQUENCE [LARGE SCALE GENOMIC DNA]</scope>
    <source>
        <strain evidence="5">IBT 31811</strain>
    </source>
</reference>
<evidence type="ECO:0000256" key="3">
    <source>
        <dbReference type="ARBA" id="ARBA00022833"/>
    </source>
</evidence>
<sequence>MPKGQIMRAAVFQGVGKIGVEDRPRPQIQDDNDVILKVRLPSRHCEVTAAIVIDVKTAAARKASCLEIAQEPHKSMADKPNMFPYVRVPQPDSLLIHAPPSNPPNLLVLMTDIFATGYFCAKPLLLNEDPGAAIKAATDRCGADILLEVVGTLDAMRLCVDIVRPFGSISSVGVQTETVALEGPVLYGKNVTIAWGHCPVRGIFEEALATLDKVQDKVSFLCDRSIKLEEAEEACWLFNDRKAHKVLLVRTQ</sequence>